<feature type="transmembrane region" description="Helical" evidence="1">
    <location>
        <begin position="161"/>
        <end position="181"/>
    </location>
</feature>
<keyword evidence="1" id="KW-0472">Membrane</keyword>
<keyword evidence="1" id="KW-0812">Transmembrane</keyword>
<dbReference type="EMBL" id="DYUX01000025">
    <property type="protein sequence ID" value="HJG42233.1"/>
    <property type="molecule type" value="Genomic_DNA"/>
</dbReference>
<dbReference type="AlphaFoldDB" id="A0A921J0M6"/>
<evidence type="ECO:0000313" key="3">
    <source>
        <dbReference type="Proteomes" id="UP000786560"/>
    </source>
</evidence>
<sequence>MANAMKAFLFKEFRLFTSLNRMCWVSLIFPVIISLNPLFLHTGDALFKAMIDAPTFGLFLAITVDYTTWQDYLDGVPELIVQSGTSFRTYLLTKLWIYETATTIFLVISLLAALYTDRGVLPAPGMVAAQLLMACLTNWAWTALDTQLAMFLRLLMPNTAFLLTACILMLPMFASIVLWALPFVTAALISLAIILVCAVGAFLLSLTVLQRRYTSTLGNLGTIAPPIVQSL</sequence>
<evidence type="ECO:0000256" key="1">
    <source>
        <dbReference type="SAM" id="Phobius"/>
    </source>
</evidence>
<reference evidence="2" key="2">
    <citation type="submission" date="2021-09" db="EMBL/GenBank/DDBJ databases">
        <authorList>
            <person name="Gilroy R."/>
        </authorList>
    </citation>
    <scope>NUCLEOTIDE SEQUENCE</scope>
    <source>
        <strain evidence="2">ChiBcolR7-4860</strain>
    </source>
</reference>
<accession>A0A921J0M6</accession>
<evidence type="ECO:0000313" key="2">
    <source>
        <dbReference type="EMBL" id="HJG42233.1"/>
    </source>
</evidence>
<dbReference type="RefSeq" id="WP_152595098.1">
    <property type="nucleotide sequence ID" value="NZ_DYUX01000025.1"/>
</dbReference>
<comment type="caution">
    <text evidence="2">The sequence shown here is derived from an EMBL/GenBank/DDBJ whole genome shotgun (WGS) entry which is preliminary data.</text>
</comment>
<feature type="transmembrane region" description="Helical" evidence="1">
    <location>
        <begin position="95"/>
        <end position="115"/>
    </location>
</feature>
<dbReference type="Proteomes" id="UP000786560">
    <property type="component" value="Unassembled WGS sequence"/>
</dbReference>
<reference evidence="2" key="1">
    <citation type="journal article" date="2021" name="PeerJ">
        <title>Extensive microbial diversity within the chicken gut microbiome revealed by metagenomics and culture.</title>
        <authorList>
            <person name="Gilroy R."/>
            <person name="Ravi A."/>
            <person name="Getino M."/>
            <person name="Pursley I."/>
            <person name="Horton D.L."/>
            <person name="Alikhan N.F."/>
            <person name="Baker D."/>
            <person name="Gharbi K."/>
            <person name="Hall N."/>
            <person name="Watson M."/>
            <person name="Adriaenssens E.M."/>
            <person name="Foster-Nyarko E."/>
            <person name="Jarju S."/>
            <person name="Secka A."/>
            <person name="Antonio M."/>
            <person name="Oren A."/>
            <person name="Chaudhuri R.R."/>
            <person name="La Ragione R."/>
            <person name="Hildebrand F."/>
            <person name="Pallen M.J."/>
        </authorList>
    </citation>
    <scope>NUCLEOTIDE SEQUENCE</scope>
    <source>
        <strain evidence="2">ChiBcolR7-4860</strain>
    </source>
</reference>
<protein>
    <submittedName>
        <fullName evidence="2">Uncharacterized protein</fullName>
    </submittedName>
</protein>
<gene>
    <name evidence="2" type="ORF">K8U73_07625</name>
</gene>
<feature type="transmembrane region" description="Helical" evidence="1">
    <location>
        <begin position="187"/>
        <end position="209"/>
    </location>
</feature>
<feature type="transmembrane region" description="Helical" evidence="1">
    <location>
        <begin position="21"/>
        <end position="39"/>
    </location>
</feature>
<feature type="transmembrane region" description="Helical" evidence="1">
    <location>
        <begin position="121"/>
        <end position="141"/>
    </location>
</feature>
<name>A0A921J0M6_9BIFI</name>
<organism evidence="2 3">
    <name type="scientific">Bifidobacterium pullorum subsp. gallinarum</name>
    <dbReference type="NCBI Taxonomy" id="78344"/>
    <lineage>
        <taxon>Bacteria</taxon>
        <taxon>Bacillati</taxon>
        <taxon>Actinomycetota</taxon>
        <taxon>Actinomycetes</taxon>
        <taxon>Bifidobacteriales</taxon>
        <taxon>Bifidobacteriaceae</taxon>
        <taxon>Bifidobacterium</taxon>
    </lineage>
</organism>
<keyword evidence="1" id="KW-1133">Transmembrane helix</keyword>
<proteinExistence type="predicted"/>